<keyword evidence="4" id="KW-1185">Reference proteome</keyword>
<gene>
    <name evidence="3" type="ORF">GOP47_0002238</name>
</gene>
<dbReference type="OrthoDB" id="444127at2759"/>
<dbReference type="EMBL" id="JABFUD020000003">
    <property type="protein sequence ID" value="KAI5082495.1"/>
    <property type="molecule type" value="Genomic_DNA"/>
</dbReference>
<evidence type="ECO:0000313" key="4">
    <source>
        <dbReference type="Proteomes" id="UP000886520"/>
    </source>
</evidence>
<dbReference type="PANTHER" id="PTHR43611:SF3">
    <property type="entry name" value="FLAVIN MONONUCLEOTIDE HYDROLASE 1, CHLOROPLATIC"/>
    <property type="match status" value="1"/>
</dbReference>
<sequence>MSPHLEFVLLDPLGLVLLPAHDEYPPQYGSPVPPIPPKLMRRMLLSGIWQRYERGHIPTLEEAAVALAELPFVKTSMANIDDCALAKTIATSMSHARSPYSLRELPDMAKLLDNLRDQLNLKLVCTTNATREEMCMLQSRLPTAFARFDTIIISGEEGVGKTSQQFMQVALQKAGIRHAHHCMYLDACDMQSIVAARSVGMHAALIQPHQLIARINPFARRINLEELANLEALTPLIPQPHSTPQVGAVNTLCASFTTAIYVHIINSCNSPSNVMSQQHLHNKKFSENTCPQDSNPSLLTEKSMSDNANHHSAESPPRTLGI</sequence>
<dbReference type="PANTHER" id="PTHR43611">
    <property type="entry name" value="ALPHA-D-GLUCOSE 1-PHOSPHATE PHOSPHATASE"/>
    <property type="match status" value="1"/>
</dbReference>
<feature type="signal peptide" evidence="2">
    <location>
        <begin position="1"/>
        <end position="18"/>
    </location>
</feature>
<reference evidence="3" key="1">
    <citation type="submission" date="2021-01" db="EMBL/GenBank/DDBJ databases">
        <title>Adiantum capillus-veneris genome.</title>
        <authorList>
            <person name="Fang Y."/>
            <person name="Liao Q."/>
        </authorList>
    </citation>
    <scope>NUCLEOTIDE SEQUENCE</scope>
    <source>
        <strain evidence="3">H3</strain>
        <tissue evidence="3">Leaf</tissue>
    </source>
</reference>
<protein>
    <submittedName>
        <fullName evidence="3">Uncharacterized protein</fullName>
    </submittedName>
</protein>
<name>A0A9D4ZRG3_ADICA</name>
<dbReference type="Proteomes" id="UP000886520">
    <property type="component" value="Chromosome 2"/>
</dbReference>
<accession>A0A9D4ZRG3</accession>
<proteinExistence type="predicted"/>
<dbReference type="Gene3D" id="3.40.50.1000">
    <property type="entry name" value="HAD superfamily/HAD-like"/>
    <property type="match status" value="1"/>
</dbReference>
<dbReference type="InterPro" id="IPR023214">
    <property type="entry name" value="HAD_sf"/>
</dbReference>
<dbReference type="SUPFAM" id="SSF56784">
    <property type="entry name" value="HAD-like"/>
    <property type="match status" value="1"/>
</dbReference>
<dbReference type="AlphaFoldDB" id="A0A9D4ZRG3"/>
<feature type="chain" id="PRO_5039060355" evidence="2">
    <location>
        <begin position="19"/>
        <end position="322"/>
    </location>
</feature>
<evidence type="ECO:0000313" key="3">
    <source>
        <dbReference type="EMBL" id="KAI5082495.1"/>
    </source>
</evidence>
<evidence type="ECO:0000256" key="1">
    <source>
        <dbReference type="SAM" id="MobiDB-lite"/>
    </source>
</evidence>
<comment type="caution">
    <text evidence="3">The sequence shown here is derived from an EMBL/GenBank/DDBJ whole genome shotgun (WGS) entry which is preliminary data.</text>
</comment>
<organism evidence="3 4">
    <name type="scientific">Adiantum capillus-veneris</name>
    <name type="common">Maidenhair fern</name>
    <dbReference type="NCBI Taxonomy" id="13818"/>
    <lineage>
        <taxon>Eukaryota</taxon>
        <taxon>Viridiplantae</taxon>
        <taxon>Streptophyta</taxon>
        <taxon>Embryophyta</taxon>
        <taxon>Tracheophyta</taxon>
        <taxon>Polypodiopsida</taxon>
        <taxon>Polypodiidae</taxon>
        <taxon>Polypodiales</taxon>
        <taxon>Pteridineae</taxon>
        <taxon>Pteridaceae</taxon>
        <taxon>Vittarioideae</taxon>
        <taxon>Adiantum</taxon>
    </lineage>
</organism>
<keyword evidence="2" id="KW-0732">Signal</keyword>
<feature type="compositionally biased region" description="Polar residues" evidence="1">
    <location>
        <begin position="287"/>
        <end position="307"/>
    </location>
</feature>
<dbReference type="InterPro" id="IPR036412">
    <property type="entry name" value="HAD-like_sf"/>
</dbReference>
<evidence type="ECO:0000256" key="2">
    <source>
        <dbReference type="SAM" id="SignalP"/>
    </source>
</evidence>
<feature type="region of interest" description="Disordered" evidence="1">
    <location>
        <begin position="285"/>
        <end position="322"/>
    </location>
</feature>